<feature type="transmembrane region" description="Helical" evidence="1">
    <location>
        <begin position="20"/>
        <end position="39"/>
    </location>
</feature>
<organism evidence="2">
    <name type="scientific">Arundo donax</name>
    <name type="common">Giant reed</name>
    <name type="synonym">Donax arundinaceus</name>
    <dbReference type="NCBI Taxonomy" id="35708"/>
    <lineage>
        <taxon>Eukaryota</taxon>
        <taxon>Viridiplantae</taxon>
        <taxon>Streptophyta</taxon>
        <taxon>Embryophyta</taxon>
        <taxon>Tracheophyta</taxon>
        <taxon>Spermatophyta</taxon>
        <taxon>Magnoliopsida</taxon>
        <taxon>Liliopsida</taxon>
        <taxon>Poales</taxon>
        <taxon>Poaceae</taxon>
        <taxon>PACMAD clade</taxon>
        <taxon>Arundinoideae</taxon>
        <taxon>Arundineae</taxon>
        <taxon>Arundo</taxon>
    </lineage>
</organism>
<accession>A0A0A9BYF0</accession>
<dbReference type="EMBL" id="GBRH01230652">
    <property type="protein sequence ID" value="JAD67243.1"/>
    <property type="molecule type" value="Transcribed_RNA"/>
</dbReference>
<reference evidence="2" key="2">
    <citation type="journal article" date="2015" name="Data Brief">
        <title>Shoot transcriptome of the giant reed, Arundo donax.</title>
        <authorList>
            <person name="Barrero R.A."/>
            <person name="Guerrero F.D."/>
            <person name="Moolhuijzen P."/>
            <person name="Goolsby J.A."/>
            <person name="Tidwell J."/>
            <person name="Bellgard S.E."/>
            <person name="Bellgard M.I."/>
        </authorList>
    </citation>
    <scope>NUCLEOTIDE SEQUENCE</scope>
    <source>
        <tissue evidence="2">Shoot tissue taken approximately 20 cm above the soil surface</tissue>
    </source>
</reference>
<protein>
    <submittedName>
        <fullName evidence="2">Uncharacterized protein</fullName>
    </submittedName>
</protein>
<name>A0A0A9BYF0_ARUDO</name>
<keyword evidence="1" id="KW-0472">Membrane</keyword>
<keyword evidence="1" id="KW-0812">Transmembrane</keyword>
<reference evidence="2" key="1">
    <citation type="submission" date="2014-09" db="EMBL/GenBank/DDBJ databases">
        <authorList>
            <person name="Magalhaes I.L.F."/>
            <person name="Oliveira U."/>
            <person name="Santos F.R."/>
            <person name="Vidigal T.H.D.A."/>
            <person name="Brescovit A.D."/>
            <person name="Santos A.J."/>
        </authorList>
    </citation>
    <scope>NUCLEOTIDE SEQUENCE</scope>
    <source>
        <tissue evidence="2">Shoot tissue taken approximately 20 cm above the soil surface</tissue>
    </source>
</reference>
<keyword evidence="1" id="KW-1133">Transmembrane helix</keyword>
<evidence type="ECO:0000256" key="1">
    <source>
        <dbReference type="SAM" id="Phobius"/>
    </source>
</evidence>
<proteinExistence type="predicted"/>
<sequence length="41" mass="4884">MNNKFTWGDCNYKIAFKYSTPYSVLVVLVHNNIVILLQLHW</sequence>
<evidence type="ECO:0000313" key="2">
    <source>
        <dbReference type="EMBL" id="JAD67243.1"/>
    </source>
</evidence>
<dbReference type="AlphaFoldDB" id="A0A0A9BYF0"/>